<feature type="transmembrane region" description="Helical" evidence="1">
    <location>
        <begin position="31"/>
        <end position="56"/>
    </location>
</feature>
<feature type="transmembrane region" description="Helical" evidence="1">
    <location>
        <begin position="298"/>
        <end position="318"/>
    </location>
</feature>
<evidence type="ECO:0000313" key="2">
    <source>
        <dbReference type="EMBL" id="SHM17029.1"/>
    </source>
</evidence>
<feature type="transmembrane region" description="Helical" evidence="1">
    <location>
        <begin position="264"/>
        <end position="286"/>
    </location>
</feature>
<dbReference type="PANTHER" id="PTHR36178">
    <property type="entry name" value="SLR0625 PROTEIN"/>
    <property type="match status" value="1"/>
</dbReference>
<protein>
    <submittedName>
        <fullName evidence="2">Glutamate:Na+ symporter, ESS family</fullName>
    </submittedName>
</protein>
<proteinExistence type="predicted"/>
<dbReference type="GO" id="GO:0015501">
    <property type="term" value="F:glutamate:sodium symporter activity"/>
    <property type="evidence" value="ECO:0007669"/>
    <property type="project" value="InterPro"/>
</dbReference>
<feature type="transmembrane region" description="Helical" evidence="1">
    <location>
        <begin position="452"/>
        <end position="470"/>
    </location>
</feature>
<feature type="transmembrane region" description="Helical" evidence="1">
    <location>
        <begin position="62"/>
        <end position="85"/>
    </location>
</feature>
<dbReference type="GO" id="GO:0015813">
    <property type="term" value="P:L-glutamate transmembrane transport"/>
    <property type="evidence" value="ECO:0007669"/>
    <property type="project" value="InterPro"/>
</dbReference>
<dbReference type="Proteomes" id="UP000184206">
    <property type="component" value="Unassembled WGS sequence"/>
</dbReference>
<accession>A0A1M7GMC1</accession>
<keyword evidence="3" id="KW-1185">Reference proteome</keyword>
<keyword evidence="1" id="KW-0472">Membrane</keyword>
<organism evidence="2 3">
    <name type="scientific">Lacicoccus alkaliphilus DSM 16010</name>
    <dbReference type="NCBI Taxonomy" id="1123231"/>
    <lineage>
        <taxon>Bacteria</taxon>
        <taxon>Bacillati</taxon>
        <taxon>Bacillota</taxon>
        <taxon>Bacilli</taxon>
        <taxon>Bacillales</taxon>
        <taxon>Salinicoccaceae</taxon>
        <taxon>Lacicoccus</taxon>
    </lineage>
</organism>
<dbReference type="STRING" id="1123231.SAMN02745189_01680"/>
<dbReference type="AlphaFoldDB" id="A0A1M7GMC1"/>
<feature type="transmembrane region" description="Helical" evidence="1">
    <location>
        <begin position="6"/>
        <end position="24"/>
    </location>
</feature>
<gene>
    <name evidence="2" type="ORF">SAMN02745189_01680</name>
</gene>
<dbReference type="RefSeq" id="WP_072710122.1">
    <property type="nucleotide sequence ID" value="NZ_FRCF01000006.1"/>
</dbReference>
<sequence>MDLLISFSVLAGFLILGMILRAKIKFLQSLFLPASVIGGFIGLLLGPIVLGDYAIIPIPEDWISIYALLPGILIVPVVASIPFGVKFKSRLEKRKERQERAEKPASVNLEAEKGSSTTRNTLVLLAILVIISQGQLLLGLLLSFIFEATDFVQDLYATFGTEIGMGFSGGHGTAGVVGSLLQSMNQPYWELAQGVTVTTATVGIIGGILIGIVLINIAARKGYTKFLSGPQSFPEEMLKGYESNIEKQNSFGKETTTSSSIDSLTFHLALILGGSGLAYALLSVIQYFQVPIIGSVPIWAYAIIVMYGIWWIMCQLNLSWVVNNQITSKIASMFTDFAVVAAIVSLPVQAVLTYIVPILIMVTVIMAFTVSLAYWMSKKLYGEFWFERSVAILGTNSGVFITGLLLLKMVDPDYKSPVLGEFSVSYSINSVLGFILFPVLFGVLVNEGILMGLSIPVLAIIGAIIFMFIVKGKPQRPKFKEMKA</sequence>
<dbReference type="OrthoDB" id="9801557at2"/>
<reference evidence="2 3" key="1">
    <citation type="submission" date="2016-11" db="EMBL/GenBank/DDBJ databases">
        <authorList>
            <person name="Jaros S."/>
            <person name="Januszkiewicz K."/>
            <person name="Wedrychowicz H."/>
        </authorList>
    </citation>
    <scope>NUCLEOTIDE SEQUENCE [LARGE SCALE GENOMIC DNA]</scope>
    <source>
        <strain evidence="2 3">DSM 16010</strain>
    </source>
</reference>
<evidence type="ECO:0000313" key="3">
    <source>
        <dbReference type="Proteomes" id="UP000184206"/>
    </source>
</evidence>
<keyword evidence="1" id="KW-0812">Transmembrane</keyword>
<dbReference type="PANTHER" id="PTHR36178:SF1">
    <property type="entry name" value="SODIUM_GLUTAMATE SYMPORTER"/>
    <property type="match status" value="1"/>
</dbReference>
<feature type="transmembrane region" description="Helical" evidence="1">
    <location>
        <begin position="389"/>
        <end position="407"/>
    </location>
</feature>
<feature type="transmembrane region" description="Helical" evidence="1">
    <location>
        <begin position="330"/>
        <end position="348"/>
    </location>
</feature>
<dbReference type="EMBL" id="FRCF01000006">
    <property type="protein sequence ID" value="SHM17029.1"/>
    <property type="molecule type" value="Genomic_DNA"/>
</dbReference>
<keyword evidence="1" id="KW-1133">Transmembrane helix</keyword>
<feature type="transmembrane region" description="Helical" evidence="1">
    <location>
        <begin position="122"/>
        <end position="146"/>
    </location>
</feature>
<feature type="transmembrane region" description="Helical" evidence="1">
    <location>
        <begin position="191"/>
        <end position="219"/>
    </location>
</feature>
<feature type="transmembrane region" description="Helical" evidence="1">
    <location>
        <begin position="427"/>
        <end position="445"/>
    </location>
</feature>
<dbReference type="GO" id="GO:0016020">
    <property type="term" value="C:membrane"/>
    <property type="evidence" value="ECO:0007669"/>
    <property type="project" value="InterPro"/>
</dbReference>
<feature type="transmembrane region" description="Helical" evidence="1">
    <location>
        <begin position="354"/>
        <end position="377"/>
    </location>
</feature>
<dbReference type="InterPro" id="IPR004445">
    <property type="entry name" value="GltS"/>
</dbReference>
<evidence type="ECO:0000256" key="1">
    <source>
        <dbReference type="SAM" id="Phobius"/>
    </source>
</evidence>
<name>A0A1M7GMC1_9BACL</name>